<dbReference type="Proteomes" id="UP001151760">
    <property type="component" value="Unassembled WGS sequence"/>
</dbReference>
<evidence type="ECO:0000256" key="1">
    <source>
        <dbReference type="SAM" id="MobiDB-lite"/>
    </source>
</evidence>
<feature type="region of interest" description="Disordered" evidence="1">
    <location>
        <begin position="121"/>
        <end position="177"/>
    </location>
</feature>
<feature type="compositionally biased region" description="Polar residues" evidence="1">
    <location>
        <begin position="148"/>
        <end position="162"/>
    </location>
</feature>
<protein>
    <submittedName>
        <fullName evidence="2">Uncharacterized protein</fullName>
    </submittedName>
</protein>
<dbReference type="EMBL" id="BQNB010020532">
    <property type="protein sequence ID" value="GJT96998.1"/>
    <property type="molecule type" value="Genomic_DNA"/>
</dbReference>
<reference evidence="2" key="1">
    <citation type="journal article" date="2022" name="Int. J. Mol. Sci.">
        <title>Draft Genome of Tanacetum Coccineum: Genomic Comparison of Closely Related Tanacetum-Family Plants.</title>
        <authorList>
            <person name="Yamashiro T."/>
            <person name="Shiraishi A."/>
            <person name="Nakayama K."/>
            <person name="Satake H."/>
        </authorList>
    </citation>
    <scope>NUCLEOTIDE SEQUENCE</scope>
</reference>
<comment type="caution">
    <text evidence="2">The sequence shown here is derived from an EMBL/GenBank/DDBJ whole genome shotgun (WGS) entry which is preliminary data.</text>
</comment>
<accession>A0ABQ5ICA6</accession>
<feature type="compositionally biased region" description="Basic and acidic residues" evidence="1">
    <location>
        <begin position="168"/>
        <end position="177"/>
    </location>
</feature>
<feature type="compositionally biased region" description="Basic and acidic residues" evidence="1">
    <location>
        <begin position="129"/>
        <end position="146"/>
    </location>
</feature>
<gene>
    <name evidence="2" type="ORF">Tco_1092516</name>
</gene>
<reference evidence="2" key="2">
    <citation type="submission" date="2022-01" db="EMBL/GenBank/DDBJ databases">
        <authorList>
            <person name="Yamashiro T."/>
            <person name="Shiraishi A."/>
            <person name="Satake H."/>
            <person name="Nakayama K."/>
        </authorList>
    </citation>
    <scope>NUCLEOTIDE SEQUENCE</scope>
</reference>
<name>A0ABQ5ICA6_9ASTR</name>
<evidence type="ECO:0000313" key="3">
    <source>
        <dbReference type="Proteomes" id="UP001151760"/>
    </source>
</evidence>
<sequence length="177" mass="20381">MEYRVESLMRNEVLLEYEVGFTFPKRHSQEELEARILNLIDHQEDHVRQLEQDMRKTKLSLGWILEEIHVTWAHLEKKHDKITTLHNKGLKNLLQTMETTSGFHATPSGLQSDGVRTLATASERNGLSQKDKNKGKTDKTKHEIGKSVKNQSRSHAGNPQHSDWSKNVARDPRAEIV</sequence>
<keyword evidence="3" id="KW-1185">Reference proteome</keyword>
<organism evidence="2 3">
    <name type="scientific">Tanacetum coccineum</name>
    <dbReference type="NCBI Taxonomy" id="301880"/>
    <lineage>
        <taxon>Eukaryota</taxon>
        <taxon>Viridiplantae</taxon>
        <taxon>Streptophyta</taxon>
        <taxon>Embryophyta</taxon>
        <taxon>Tracheophyta</taxon>
        <taxon>Spermatophyta</taxon>
        <taxon>Magnoliopsida</taxon>
        <taxon>eudicotyledons</taxon>
        <taxon>Gunneridae</taxon>
        <taxon>Pentapetalae</taxon>
        <taxon>asterids</taxon>
        <taxon>campanulids</taxon>
        <taxon>Asterales</taxon>
        <taxon>Asteraceae</taxon>
        <taxon>Asteroideae</taxon>
        <taxon>Anthemideae</taxon>
        <taxon>Anthemidinae</taxon>
        <taxon>Tanacetum</taxon>
    </lineage>
</organism>
<evidence type="ECO:0000313" key="2">
    <source>
        <dbReference type="EMBL" id="GJT96998.1"/>
    </source>
</evidence>
<proteinExistence type="predicted"/>